<dbReference type="Pfam" id="PF20240">
    <property type="entry name" value="DUF6597"/>
    <property type="match status" value="1"/>
</dbReference>
<accession>A0A4P7PWB6</accession>
<evidence type="ECO:0000259" key="4">
    <source>
        <dbReference type="PROSITE" id="PS01124"/>
    </source>
</evidence>
<dbReference type="Proteomes" id="UP000296862">
    <property type="component" value="Chromosome"/>
</dbReference>
<keyword evidence="1" id="KW-0805">Transcription regulation</keyword>
<evidence type="ECO:0000313" key="6">
    <source>
        <dbReference type="Proteomes" id="UP000296862"/>
    </source>
</evidence>
<dbReference type="PANTHER" id="PTHR43280">
    <property type="entry name" value="ARAC-FAMILY TRANSCRIPTIONAL REGULATOR"/>
    <property type="match status" value="1"/>
</dbReference>
<proteinExistence type="predicted"/>
<dbReference type="OrthoDB" id="323290at2"/>
<gene>
    <name evidence="5" type="primary">rhaS_2</name>
    <name evidence="5" type="ORF">GS03_02638</name>
</gene>
<evidence type="ECO:0000256" key="2">
    <source>
        <dbReference type="ARBA" id="ARBA00023125"/>
    </source>
</evidence>
<dbReference type="GO" id="GO:0043565">
    <property type="term" value="F:sequence-specific DNA binding"/>
    <property type="evidence" value="ECO:0007669"/>
    <property type="project" value="InterPro"/>
</dbReference>
<dbReference type="SMART" id="SM00342">
    <property type="entry name" value="HTH_ARAC"/>
    <property type="match status" value="1"/>
</dbReference>
<dbReference type="EMBL" id="CP038810">
    <property type="protein sequence ID" value="QBZ99116.1"/>
    <property type="molecule type" value="Genomic_DNA"/>
</dbReference>
<dbReference type="InterPro" id="IPR046532">
    <property type="entry name" value="DUF6597"/>
</dbReference>
<dbReference type="PANTHER" id="PTHR43280:SF2">
    <property type="entry name" value="HTH-TYPE TRANSCRIPTIONAL REGULATOR EXSA"/>
    <property type="match status" value="1"/>
</dbReference>
<evidence type="ECO:0000256" key="1">
    <source>
        <dbReference type="ARBA" id="ARBA00023015"/>
    </source>
</evidence>
<dbReference type="InterPro" id="IPR009057">
    <property type="entry name" value="Homeodomain-like_sf"/>
</dbReference>
<dbReference type="KEGG" id="fsn:GS03_02638"/>
<feature type="domain" description="HTH araC/xylS-type" evidence="4">
    <location>
        <begin position="156"/>
        <end position="254"/>
    </location>
</feature>
<dbReference type="Pfam" id="PF12833">
    <property type="entry name" value="HTH_18"/>
    <property type="match status" value="1"/>
</dbReference>
<dbReference type="InterPro" id="IPR018060">
    <property type="entry name" value="HTH_AraC"/>
</dbReference>
<dbReference type="SUPFAM" id="SSF46689">
    <property type="entry name" value="Homeodomain-like"/>
    <property type="match status" value="1"/>
</dbReference>
<sequence length="267" mass="31376">MSSTVYIPKTKYLKQVIRSIWQTNYQTRYQHEIIIPKGIVEIIFDLGDSAPIQSTIYTKHFQLPKCFINGFNTHPIQIKLPEHHFFFGVQFHPIAIKDFFKVPASEFSNLAIDLTLLSPSFNYLWHQLAEAKTFDERVLIISKWLETKIIETQPRDILLNSFLENNNPHTTIKELSDTVFYSPRHVSRKISEHTGMNSEQFLLYKKYLHAVHLMHHTELSLTEIAHDSNFTDQSHFTKTFKTFTQITPKEYRQNKGFVPGHINKDVR</sequence>
<dbReference type="AlphaFoldDB" id="A0A4P7PWB6"/>
<reference evidence="5 6" key="1">
    <citation type="submission" date="2019-04" db="EMBL/GenBank/DDBJ databases">
        <title>Flavobacterium sp. GS03.</title>
        <authorList>
            <person name="Kim H."/>
        </authorList>
    </citation>
    <scope>NUCLEOTIDE SEQUENCE [LARGE SCALE GENOMIC DNA]</scope>
    <source>
        <strain evidence="5 6">GS03</strain>
    </source>
</reference>
<evidence type="ECO:0000256" key="3">
    <source>
        <dbReference type="ARBA" id="ARBA00023163"/>
    </source>
</evidence>
<dbReference type="GO" id="GO:0003700">
    <property type="term" value="F:DNA-binding transcription factor activity"/>
    <property type="evidence" value="ECO:0007669"/>
    <property type="project" value="InterPro"/>
</dbReference>
<organism evidence="5 6">
    <name type="scientific">Flavobacterium sangjuense</name>
    <dbReference type="NCBI Taxonomy" id="2518177"/>
    <lineage>
        <taxon>Bacteria</taxon>
        <taxon>Pseudomonadati</taxon>
        <taxon>Bacteroidota</taxon>
        <taxon>Flavobacteriia</taxon>
        <taxon>Flavobacteriales</taxon>
        <taxon>Flavobacteriaceae</taxon>
        <taxon>Flavobacterium</taxon>
    </lineage>
</organism>
<dbReference type="Gene3D" id="1.10.10.60">
    <property type="entry name" value="Homeodomain-like"/>
    <property type="match status" value="1"/>
</dbReference>
<keyword evidence="6" id="KW-1185">Reference proteome</keyword>
<evidence type="ECO:0000313" key="5">
    <source>
        <dbReference type="EMBL" id="QBZ99116.1"/>
    </source>
</evidence>
<dbReference type="PROSITE" id="PS01124">
    <property type="entry name" value="HTH_ARAC_FAMILY_2"/>
    <property type="match status" value="1"/>
</dbReference>
<protein>
    <submittedName>
        <fullName evidence="5">HTH-type transcriptional activator RhaS</fullName>
    </submittedName>
</protein>
<keyword evidence="2" id="KW-0238">DNA-binding</keyword>
<name>A0A4P7PWB6_9FLAO</name>
<keyword evidence="3" id="KW-0804">Transcription</keyword>